<dbReference type="EMBL" id="CAXLJM020000076">
    <property type="protein sequence ID" value="CAL8129247.1"/>
    <property type="molecule type" value="Genomic_DNA"/>
</dbReference>
<keyword evidence="2" id="KW-1185">Reference proteome</keyword>
<reference evidence="1 2" key="1">
    <citation type="submission" date="2024-08" db="EMBL/GenBank/DDBJ databases">
        <authorList>
            <person name="Cucini C."/>
            <person name="Frati F."/>
        </authorList>
    </citation>
    <scope>NUCLEOTIDE SEQUENCE [LARGE SCALE GENOMIC DNA]</scope>
</reference>
<protein>
    <submittedName>
        <fullName evidence="1">Uncharacterized protein</fullName>
    </submittedName>
</protein>
<evidence type="ECO:0000313" key="2">
    <source>
        <dbReference type="Proteomes" id="UP001642540"/>
    </source>
</evidence>
<organism evidence="1 2">
    <name type="scientific">Orchesella dallaii</name>
    <dbReference type="NCBI Taxonomy" id="48710"/>
    <lineage>
        <taxon>Eukaryota</taxon>
        <taxon>Metazoa</taxon>
        <taxon>Ecdysozoa</taxon>
        <taxon>Arthropoda</taxon>
        <taxon>Hexapoda</taxon>
        <taxon>Collembola</taxon>
        <taxon>Entomobryomorpha</taxon>
        <taxon>Entomobryoidea</taxon>
        <taxon>Orchesellidae</taxon>
        <taxon>Orchesellinae</taxon>
        <taxon>Orchesella</taxon>
    </lineage>
</organism>
<proteinExistence type="predicted"/>
<name>A0ABP1RJN1_9HEXA</name>
<comment type="caution">
    <text evidence="1">The sequence shown here is derived from an EMBL/GenBank/DDBJ whole genome shotgun (WGS) entry which is preliminary data.</text>
</comment>
<dbReference type="Proteomes" id="UP001642540">
    <property type="component" value="Unassembled WGS sequence"/>
</dbReference>
<accession>A0ABP1RJN1</accession>
<sequence length="116" mass="13495">MKKLQIRRKKEKCRWRLMMVNRRRRQEKRVVSPNAHFAQKLIMVFGNATVFGSWIPREDQNGARKITVATVVCGLAIVHLNAGRKSHVAWTSVPDYIMSFSTLMKKKMLLGQELQN</sequence>
<evidence type="ECO:0000313" key="1">
    <source>
        <dbReference type="EMBL" id="CAL8129247.1"/>
    </source>
</evidence>
<gene>
    <name evidence="1" type="ORF">ODALV1_LOCUS23008</name>
</gene>